<feature type="domain" description="MARVEL" evidence="10">
    <location>
        <begin position="7"/>
        <end position="208"/>
    </location>
</feature>
<feature type="region of interest" description="Disordered" evidence="8">
    <location>
        <begin position="215"/>
        <end position="245"/>
    </location>
</feature>
<keyword evidence="6" id="KW-0325">Glycoprotein</keyword>
<dbReference type="EMBL" id="CAJNOE010000792">
    <property type="protein sequence ID" value="CAF1334475.1"/>
    <property type="molecule type" value="Genomic_DNA"/>
</dbReference>
<protein>
    <recommendedName>
        <fullName evidence="10">MARVEL domain-containing protein</fullName>
    </recommendedName>
</protein>
<evidence type="ECO:0000256" key="8">
    <source>
        <dbReference type="SAM" id="MobiDB-lite"/>
    </source>
</evidence>
<evidence type="ECO:0000313" key="15">
    <source>
        <dbReference type="Proteomes" id="UP000663891"/>
    </source>
</evidence>
<dbReference type="Proteomes" id="UP000663881">
    <property type="component" value="Unassembled WGS sequence"/>
</dbReference>
<evidence type="ECO:0000256" key="4">
    <source>
        <dbReference type="ARBA" id="ARBA00022989"/>
    </source>
</evidence>
<evidence type="ECO:0000313" key="12">
    <source>
        <dbReference type="EMBL" id="CAF1337275.1"/>
    </source>
</evidence>
<dbReference type="OrthoDB" id="10006326at2759"/>
<name>A0A815GBN3_9BILA</name>
<keyword evidence="4 9" id="KW-1133">Transmembrane helix</keyword>
<dbReference type="AlphaFoldDB" id="A0A815GBN3"/>
<dbReference type="InterPro" id="IPR001285">
    <property type="entry name" value="Synaptophysin/porin"/>
</dbReference>
<evidence type="ECO:0000256" key="1">
    <source>
        <dbReference type="ARBA" id="ARBA00004141"/>
    </source>
</evidence>
<comment type="similarity">
    <text evidence="2">Belongs to the synaptophysin/synaptobrevin family.</text>
</comment>
<sequence>MTAYFGIFKEPRGLIRLLQFIFAIFAFATACNGSSSLTINNPSGQQLATADWSYPYNLKNTPISYANNTDSGQSLSSSNDIKSSAEFFVFTGVTSMLLSFAFAILYVIMDRQYRNDERFPIVDLFITVIWTIFWIAGSSAWAQGVSNIRSQTSWSNAAQLLPDCSPNNANCPSGSSGTYANVIVSVIFGFLNFFLWASCIWFVYKETKFFKSRTAQQQPQQNNFSNIGPSGMHQPSNTQMPGSMG</sequence>
<evidence type="ECO:0000256" key="7">
    <source>
        <dbReference type="PROSITE-ProRule" id="PRU00581"/>
    </source>
</evidence>
<feature type="transmembrane region" description="Helical" evidence="9">
    <location>
        <begin position="87"/>
        <end position="109"/>
    </location>
</feature>
<dbReference type="Proteomes" id="UP000663891">
    <property type="component" value="Unassembled WGS sequence"/>
</dbReference>
<evidence type="ECO:0000313" key="14">
    <source>
        <dbReference type="EMBL" id="CAF3827447.1"/>
    </source>
</evidence>
<organism evidence="12 15">
    <name type="scientific">Adineta steineri</name>
    <dbReference type="NCBI Taxonomy" id="433720"/>
    <lineage>
        <taxon>Eukaryota</taxon>
        <taxon>Metazoa</taxon>
        <taxon>Spiralia</taxon>
        <taxon>Gnathifera</taxon>
        <taxon>Rotifera</taxon>
        <taxon>Eurotatoria</taxon>
        <taxon>Bdelloidea</taxon>
        <taxon>Adinetida</taxon>
        <taxon>Adinetidae</taxon>
        <taxon>Adineta</taxon>
    </lineage>
</organism>
<dbReference type="PRINTS" id="PR00220">
    <property type="entry name" value="SYNAPTOPHYSN"/>
</dbReference>
<dbReference type="Pfam" id="PF01284">
    <property type="entry name" value="MARVEL"/>
    <property type="match status" value="1"/>
</dbReference>
<feature type="transmembrane region" description="Helical" evidence="9">
    <location>
        <begin position="182"/>
        <end position="204"/>
    </location>
</feature>
<evidence type="ECO:0000256" key="6">
    <source>
        <dbReference type="ARBA" id="ARBA00023180"/>
    </source>
</evidence>
<dbReference type="PANTHER" id="PTHR10306">
    <property type="entry name" value="SYNAPTOPHYSIN"/>
    <property type="match status" value="1"/>
</dbReference>
<dbReference type="EMBL" id="CAJOAY010001322">
    <property type="protein sequence ID" value="CAF3827447.1"/>
    <property type="molecule type" value="Genomic_DNA"/>
</dbReference>
<comment type="caution">
    <text evidence="12">The sequence shown here is derived from an EMBL/GenBank/DDBJ whole genome shotgun (WGS) entry which is preliminary data.</text>
</comment>
<dbReference type="InterPro" id="IPR008253">
    <property type="entry name" value="Marvel"/>
</dbReference>
<dbReference type="EMBL" id="CAJNON010000624">
    <property type="protein sequence ID" value="CAF1337275.1"/>
    <property type="molecule type" value="Genomic_DNA"/>
</dbReference>
<dbReference type="Proteomes" id="UP000663860">
    <property type="component" value="Unassembled WGS sequence"/>
</dbReference>
<keyword evidence="3 7" id="KW-0812">Transmembrane</keyword>
<comment type="subcellular location">
    <subcellularLocation>
        <location evidence="1">Membrane</location>
        <topology evidence="1">Multi-pass membrane protein</topology>
    </subcellularLocation>
</comment>
<dbReference type="PROSITE" id="PS51225">
    <property type="entry name" value="MARVEL"/>
    <property type="match status" value="1"/>
</dbReference>
<reference evidence="12" key="1">
    <citation type="submission" date="2021-02" db="EMBL/GenBank/DDBJ databases">
        <authorList>
            <person name="Nowell W R."/>
        </authorList>
    </citation>
    <scope>NUCLEOTIDE SEQUENCE</scope>
</reference>
<keyword evidence="5 7" id="KW-0472">Membrane</keyword>
<gene>
    <name evidence="11" type="ORF">IZO911_LOCUS35873</name>
    <name evidence="13" type="ORF">KXQ929_LOCUS17915</name>
    <name evidence="14" type="ORF">OKA104_LOCUS20074</name>
    <name evidence="12" type="ORF">VCS650_LOCUS33020</name>
</gene>
<evidence type="ECO:0000313" key="13">
    <source>
        <dbReference type="EMBL" id="CAF3815798.1"/>
    </source>
</evidence>
<evidence type="ECO:0000256" key="9">
    <source>
        <dbReference type="SAM" id="Phobius"/>
    </source>
</evidence>
<dbReference type="PANTHER" id="PTHR10306:SF17">
    <property type="entry name" value="MARVEL DOMAIN-CONTAINING PROTEIN"/>
    <property type="match status" value="1"/>
</dbReference>
<evidence type="ECO:0000313" key="11">
    <source>
        <dbReference type="EMBL" id="CAF1334475.1"/>
    </source>
</evidence>
<feature type="transmembrane region" description="Helical" evidence="9">
    <location>
        <begin position="121"/>
        <end position="142"/>
    </location>
</feature>
<evidence type="ECO:0000256" key="2">
    <source>
        <dbReference type="ARBA" id="ARBA00006476"/>
    </source>
</evidence>
<accession>A0A815GBN3</accession>
<evidence type="ECO:0000256" key="3">
    <source>
        <dbReference type="ARBA" id="ARBA00022692"/>
    </source>
</evidence>
<proteinExistence type="inferred from homology"/>
<dbReference type="GO" id="GO:0030672">
    <property type="term" value="C:synaptic vesicle membrane"/>
    <property type="evidence" value="ECO:0007669"/>
    <property type="project" value="TreeGrafter"/>
</dbReference>
<dbReference type="EMBL" id="CAJOBB010001144">
    <property type="protein sequence ID" value="CAF3815798.1"/>
    <property type="molecule type" value="Genomic_DNA"/>
</dbReference>
<evidence type="ECO:0000256" key="5">
    <source>
        <dbReference type="ARBA" id="ARBA00023136"/>
    </source>
</evidence>
<dbReference type="Proteomes" id="UP000663868">
    <property type="component" value="Unassembled WGS sequence"/>
</dbReference>
<evidence type="ECO:0000259" key="10">
    <source>
        <dbReference type="PROSITE" id="PS51225"/>
    </source>
</evidence>